<accession>A0AA36BHW1</accession>
<keyword evidence="1" id="KW-1133">Transmembrane helix</keyword>
<feature type="transmembrane region" description="Helical" evidence="1">
    <location>
        <begin position="38"/>
        <end position="64"/>
    </location>
</feature>
<evidence type="ECO:0000313" key="2">
    <source>
        <dbReference type="EMBL" id="CAI9734368.1"/>
    </source>
</evidence>
<name>A0AA36BHW1_OCTVU</name>
<organism evidence="2 3">
    <name type="scientific">Octopus vulgaris</name>
    <name type="common">Common octopus</name>
    <dbReference type="NCBI Taxonomy" id="6645"/>
    <lineage>
        <taxon>Eukaryota</taxon>
        <taxon>Metazoa</taxon>
        <taxon>Spiralia</taxon>
        <taxon>Lophotrochozoa</taxon>
        <taxon>Mollusca</taxon>
        <taxon>Cephalopoda</taxon>
        <taxon>Coleoidea</taxon>
        <taxon>Octopodiformes</taxon>
        <taxon>Octopoda</taxon>
        <taxon>Incirrata</taxon>
        <taxon>Octopodidae</taxon>
        <taxon>Octopus</taxon>
    </lineage>
</organism>
<dbReference type="AlphaFoldDB" id="A0AA36BHW1"/>
<reference evidence="2" key="1">
    <citation type="submission" date="2023-08" db="EMBL/GenBank/DDBJ databases">
        <authorList>
            <person name="Alioto T."/>
            <person name="Alioto T."/>
            <person name="Gomez Garrido J."/>
        </authorList>
    </citation>
    <scope>NUCLEOTIDE SEQUENCE</scope>
</reference>
<dbReference type="EMBL" id="OX597829">
    <property type="protein sequence ID" value="CAI9734368.1"/>
    <property type="molecule type" value="Genomic_DNA"/>
</dbReference>
<keyword evidence="1" id="KW-0472">Membrane</keyword>
<keyword evidence="3" id="KW-1185">Reference proteome</keyword>
<protein>
    <submittedName>
        <fullName evidence="2">Uncharacterized protein</fullName>
    </submittedName>
</protein>
<dbReference type="Proteomes" id="UP001162480">
    <property type="component" value="Chromosome 16"/>
</dbReference>
<gene>
    <name evidence="2" type="ORF">OCTVUL_1B014595</name>
</gene>
<sequence>MHKPFSPSRCLDKVEEEKVFLISRLEEVNFLFLFFDRYYGALIVITCMINNIDIVLVFIIALLVGRGGVDVEDVGVEDIDGVVARDIADTRVGIVRSVGMGVDVRLDGVVWGVVGSVVGMLFGLLMECC</sequence>
<proteinExistence type="predicted"/>
<keyword evidence="1" id="KW-0812">Transmembrane</keyword>
<feature type="transmembrane region" description="Helical" evidence="1">
    <location>
        <begin position="108"/>
        <end position="126"/>
    </location>
</feature>
<evidence type="ECO:0000313" key="3">
    <source>
        <dbReference type="Proteomes" id="UP001162480"/>
    </source>
</evidence>
<evidence type="ECO:0000256" key="1">
    <source>
        <dbReference type="SAM" id="Phobius"/>
    </source>
</evidence>